<dbReference type="RefSeq" id="WP_163959012.1">
    <property type="nucleotide sequence ID" value="NZ_BAAAES010000007.1"/>
</dbReference>
<organism evidence="1 2">
    <name type="scientific">Sphingomonas insulae</name>
    <dbReference type="NCBI Taxonomy" id="424800"/>
    <lineage>
        <taxon>Bacteria</taxon>
        <taxon>Pseudomonadati</taxon>
        <taxon>Pseudomonadota</taxon>
        <taxon>Alphaproteobacteria</taxon>
        <taxon>Sphingomonadales</taxon>
        <taxon>Sphingomonadaceae</taxon>
        <taxon>Sphingomonas</taxon>
    </lineage>
</organism>
<comment type="caution">
    <text evidence="1">The sequence shown here is derived from an EMBL/GenBank/DDBJ whole genome shotgun (WGS) entry which is preliminary data.</text>
</comment>
<dbReference type="EMBL" id="BAAAES010000007">
    <property type="protein sequence ID" value="GAA0665522.1"/>
    <property type="molecule type" value="Genomic_DNA"/>
</dbReference>
<gene>
    <name evidence="1" type="ORF">GCM10009102_14070</name>
</gene>
<accession>A0ABP3T2K0</accession>
<proteinExistence type="predicted"/>
<evidence type="ECO:0000313" key="2">
    <source>
        <dbReference type="Proteomes" id="UP001500238"/>
    </source>
</evidence>
<sequence>MDVSLPTSTAQLVASIHQPWRASVDDCLDRWSRLDAATRGAAYLVIEGPEPSRRRTLNASSIAELAGGRPSPTV</sequence>
<name>A0ABP3T2K0_9SPHN</name>
<keyword evidence="2" id="KW-1185">Reference proteome</keyword>
<evidence type="ECO:0000313" key="1">
    <source>
        <dbReference type="EMBL" id="GAA0665522.1"/>
    </source>
</evidence>
<reference evidence="2" key="1">
    <citation type="journal article" date="2019" name="Int. J. Syst. Evol. Microbiol.">
        <title>The Global Catalogue of Microorganisms (GCM) 10K type strain sequencing project: providing services to taxonomists for standard genome sequencing and annotation.</title>
        <authorList>
            <consortium name="The Broad Institute Genomics Platform"/>
            <consortium name="The Broad Institute Genome Sequencing Center for Infectious Disease"/>
            <person name="Wu L."/>
            <person name="Ma J."/>
        </authorList>
    </citation>
    <scope>NUCLEOTIDE SEQUENCE [LARGE SCALE GENOMIC DNA]</scope>
    <source>
        <strain evidence="2">JCM 14603</strain>
    </source>
</reference>
<dbReference type="Proteomes" id="UP001500238">
    <property type="component" value="Unassembled WGS sequence"/>
</dbReference>
<protein>
    <submittedName>
        <fullName evidence="1">Uncharacterized protein</fullName>
    </submittedName>
</protein>